<reference evidence="2 3" key="1">
    <citation type="submission" date="2019-08" db="EMBL/GenBank/DDBJ databases">
        <title>Arthrobacter sp. nov., isolated from plateau pika and Tibetan wild ass.</title>
        <authorList>
            <person name="Ge Y."/>
        </authorList>
    </citation>
    <scope>NUCLEOTIDE SEQUENCE [LARGE SCALE GENOMIC DNA]</scope>
    <source>
        <strain evidence="2 3">785</strain>
    </source>
</reference>
<evidence type="ECO:0000313" key="2">
    <source>
        <dbReference type="EMBL" id="KAD3514969.1"/>
    </source>
</evidence>
<protein>
    <submittedName>
        <fullName evidence="2">Uncharacterized protein</fullName>
    </submittedName>
</protein>
<evidence type="ECO:0000313" key="3">
    <source>
        <dbReference type="Proteomes" id="UP000326852"/>
    </source>
</evidence>
<comment type="caution">
    <text evidence="2">The sequence shown here is derived from an EMBL/GenBank/DDBJ whole genome shotgun (WGS) entry which is preliminary data.</text>
</comment>
<dbReference type="AlphaFoldDB" id="A0A5N6MFE5"/>
<feature type="compositionally biased region" description="Basic and acidic residues" evidence="1">
    <location>
        <begin position="19"/>
        <end position="36"/>
    </location>
</feature>
<gene>
    <name evidence="2" type="ORF">GD627_11690</name>
</gene>
<proteinExistence type="predicted"/>
<sequence>MGLMELELARVEHRLRSAETERRNNMARAMRERSGRDGLSGRNGPEWTRSEPAKADWPVATLRLGRFQLALFRTVRLPDAPPGEHSHGTSRLLPG</sequence>
<name>A0A5N6MFE5_9MICC</name>
<evidence type="ECO:0000256" key="1">
    <source>
        <dbReference type="SAM" id="MobiDB-lite"/>
    </source>
</evidence>
<keyword evidence="3" id="KW-1185">Reference proteome</keyword>
<dbReference type="RefSeq" id="WP_152272646.1">
    <property type="nucleotide sequence ID" value="NZ_VTFX01000005.1"/>
</dbReference>
<dbReference type="Proteomes" id="UP000326852">
    <property type="component" value="Unassembled WGS sequence"/>
</dbReference>
<accession>A0A5N6MFE5</accession>
<organism evidence="2 3">
    <name type="scientific">Arthrobacter yangruifuii</name>
    <dbReference type="NCBI Taxonomy" id="2606616"/>
    <lineage>
        <taxon>Bacteria</taxon>
        <taxon>Bacillati</taxon>
        <taxon>Actinomycetota</taxon>
        <taxon>Actinomycetes</taxon>
        <taxon>Micrococcales</taxon>
        <taxon>Micrococcaceae</taxon>
        <taxon>Arthrobacter</taxon>
    </lineage>
</organism>
<feature type="region of interest" description="Disordered" evidence="1">
    <location>
        <begin position="19"/>
        <end position="52"/>
    </location>
</feature>
<dbReference type="EMBL" id="VTFX01000005">
    <property type="protein sequence ID" value="KAD3514969.1"/>
    <property type="molecule type" value="Genomic_DNA"/>
</dbReference>